<keyword evidence="2" id="KW-1185">Reference proteome</keyword>
<dbReference type="AlphaFoldDB" id="A0A212R079"/>
<dbReference type="Proteomes" id="UP000197025">
    <property type="component" value="Unassembled WGS sequence"/>
</dbReference>
<dbReference type="InParanoid" id="A0A212R079"/>
<reference evidence="2" key="1">
    <citation type="submission" date="2017-06" db="EMBL/GenBank/DDBJ databases">
        <authorList>
            <person name="Varghese N."/>
            <person name="Submissions S."/>
        </authorList>
    </citation>
    <scope>NUCLEOTIDE SEQUENCE [LARGE SCALE GENOMIC DNA]</scope>
    <source>
        <strain evidence="2">JAD2</strain>
    </source>
</reference>
<evidence type="ECO:0000313" key="2">
    <source>
        <dbReference type="Proteomes" id="UP000197025"/>
    </source>
</evidence>
<gene>
    <name evidence="1" type="ORF">SAMN02746019_00009870</name>
</gene>
<sequence>MALHPRRASPEERKALLLMERTGYIPLELTPYFAWRISEERREEYDRRAIRVDSALADLLKKLPAPWLGAIARNLGVKKQGKKQDWIPRIVSRLRDPKRLREIVRGLPVDARLALAGVLKRGGWAPLLDLEREFGAMAGDGWFWEDEPPSSILGQLRAHGLLFIGQARVGRRRRQVAVIPKDLREPLAQLLQDPEALPPEARSRTATTRALERLAAFYATLERPLLPLEDLNDFLRQVHPREVLEVEEDVEDFLLGMEDLEMKSADDVAGHHLSLWMRRLRYLYVGEVPLARKRRMLRTTARLYQCLAERGRVMRITAERISEAVAEITAPTRDLGKIPLPPPLGGELLLRLQDPEGNEYELVMNDYWLVAACAVLFTGDWDAMEEEAAWVRDGARKRERIRWLRRLPEWVWLELLTIFDPEEIDLIREWFYEHEMSELSAW</sequence>
<name>A0A212R079_9CHLR</name>
<dbReference type="RefSeq" id="WP_088571227.1">
    <property type="nucleotide sequence ID" value="NZ_FYEK01000027.1"/>
</dbReference>
<accession>A0A212R079</accession>
<proteinExistence type="predicted"/>
<dbReference type="EMBL" id="FYEK01000027">
    <property type="protein sequence ID" value="SNB65402.1"/>
    <property type="molecule type" value="Genomic_DNA"/>
</dbReference>
<organism evidence="1 2">
    <name type="scientific">Thermoflexus hugenholtzii JAD2</name>
    <dbReference type="NCBI Taxonomy" id="877466"/>
    <lineage>
        <taxon>Bacteria</taxon>
        <taxon>Bacillati</taxon>
        <taxon>Chloroflexota</taxon>
        <taxon>Thermoflexia</taxon>
        <taxon>Thermoflexales</taxon>
        <taxon>Thermoflexaceae</taxon>
        <taxon>Thermoflexus</taxon>
    </lineage>
</organism>
<protein>
    <submittedName>
        <fullName evidence="1">Uncharacterized protein</fullName>
    </submittedName>
</protein>
<evidence type="ECO:0000313" key="1">
    <source>
        <dbReference type="EMBL" id="SNB65402.1"/>
    </source>
</evidence>